<dbReference type="STRING" id="1802280.A3B37_03970"/>
<feature type="coiled-coil region" evidence="1">
    <location>
        <begin position="536"/>
        <end position="573"/>
    </location>
</feature>
<name>A0A1G2LCD7_9BACT</name>
<dbReference type="InterPro" id="IPR027417">
    <property type="entry name" value="P-loop_NTPase"/>
</dbReference>
<dbReference type="Proteomes" id="UP000176705">
    <property type="component" value="Unassembled WGS sequence"/>
</dbReference>
<protein>
    <recommendedName>
        <fullName evidence="2">RecF/RecN/SMC N-terminal domain-containing protein</fullName>
    </recommendedName>
</protein>
<dbReference type="InterPro" id="IPR003395">
    <property type="entry name" value="RecF/RecN/SMC_N"/>
</dbReference>
<comment type="caution">
    <text evidence="3">The sequence shown here is derived from an EMBL/GenBank/DDBJ whole genome shotgun (WGS) entry which is preliminary data.</text>
</comment>
<evidence type="ECO:0000259" key="2">
    <source>
        <dbReference type="Pfam" id="PF02463"/>
    </source>
</evidence>
<organism evidence="3 4">
    <name type="scientific">Candidatus Sungbacteria bacterium RIFCSPLOWO2_01_FULL_59_16</name>
    <dbReference type="NCBI Taxonomy" id="1802280"/>
    <lineage>
        <taxon>Bacteria</taxon>
        <taxon>Candidatus Sungiibacteriota</taxon>
    </lineage>
</organism>
<evidence type="ECO:0000313" key="4">
    <source>
        <dbReference type="Proteomes" id="UP000176705"/>
    </source>
</evidence>
<dbReference type="AlphaFoldDB" id="A0A1G2LCD7"/>
<accession>A0A1G2LCD7</accession>
<dbReference type="Gene3D" id="3.40.50.300">
    <property type="entry name" value="P-loop containing nucleotide triphosphate hydrolases"/>
    <property type="match status" value="2"/>
</dbReference>
<gene>
    <name evidence="3" type="ORF">A3B37_03970</name>
</gene>
<evidence type="ECO:0000256" key="1">
    <source>
        <dbReference type="SAM" id="Coils"/>
    </source>
</evidence>
<feature type="coiled-coil region" evidence="1">
    <location>
        <begin position="275"/>
        <end position="329"/>
    </location>
</feature>
<dbReference type="SUPFAM" id="SSF52540">
    <property type="entry name" value="P-loop containing nucleoside triphosphate hydrolases"/>
    <property type="match status" value="1"/>
</dbReference>
<keyword evidence="1" id="KW-0175">Coiled coil</keyword>
<dbReference type="EMBL" id="MHQS01000004">
    <property type="protein sequence ID" value="OHA09295.1"/>
    <property type="molecule type" value="Genomic_DNA"/>
</dbReference>
<evidence type="ECO:0000313" key="3">
    <source>
        <dbReference type="EMBL" id="OHA09295.1"/>
    </source>
</evidence>
<dbReference type="PANTHER" id="PTHR43977">
    <property type="entry name" value="STRUCTURAL MAINTENANCE OF CHROMOSOMES PROTEIN 3"/>
    <property type="match status" value="1"/>
</dbReference>
<proteinExistence type="predicted"/>
<dbReference type="Pfam" id="PF02463">
    <property type="entry name" value="SMC_N"/>
    <property type="match status" value="1"/>
</dbReference>
<sequence length="746" mass="83264">MAFRRSIRSGNTPFEHTCIAMRLTELTIAGFKSFAKTTTFSFTAPVSAVVGPNGSGKSNVAESIRWVLGEQSLKTLRGKKGEDLIFNGSPAVPRMGKASVRITLDNRDHTLPIDFDAVALERKIFRDGTNEYLLNGSPVRLKDIVELLARMGLGETKHNIIGQGEVDRILLASSRDRREMLEEAIGLRLWQLRKREAERKLGETRGNIERVTALANEIKPHVKFLKTQADKAERRDVVRQELEAHYRAFVQREEADIAKESARLHADAAPTKKRLAAIEGELRELTRAAESRQRTGGVTATVQTKERAITELEAKRRDLERELGRAEGRLEAARAPARPEHRRIAVDVIESTLAPHIEKLREALALDDIEALRQRITRGLSELEGAIRVLHGKMSEPGEEAENVEAGRRHIAGELKRIGGELARIRAELVGELEIIQASETTLRAEFLRIREREEEASGLRIAIERLAFEEEKLAMRRAELAHVVAESGMSRAELERGDEALFAEIASGELQKKISRLRVRLEEIGGIDRAVLDEYAETRARFEFLEKELLDLEAAEDDLRDLVAELESRIERDFRDGLANIRASFAEYFRIIFGGGKGDITYVPFRTVPTEHAEAGAAESDGEEEREYGIDIKVDLPRKRIRGLAMLSGGERALVSIALLFAITAVNPPPFLVLDETDAALDEANSQKYGAILAELAKRTQLVVITHNRETMKQAGILYGVTMGEDGVTKILSLKLEEAASYGNR</sequence>
<feature type="domain" description="RecF/RecN/SMC N-terminal" evidence="2">
    <location>
        <begin position="23"/>
        <end position="730"/>
    </location>
</feature>
<reference evidence="3 4" key="1">
    <citation type="journal article" date="2016" name="Nat. Commun.">
        <title>Thousands of microbial genomes shed light on interconnected biogeochemical processes in an aquifer system.</title>
        <authorList>
            <person name="Anantharaman K."/>
            <person name="Brown C.T."/>
            <person name="Hug L.A."/>
            <person name="Sharon I."/>
            <person name="Castelle C.J."/>
            <person name="Probst A.J."/>
            <person name="Thomas B.C."/>
            <person name="Singh A."/>
            <person name="Wilkins M.J."/>
            <person name="Karaoz U."/>
            <person name="Brodie E.L."/>
            <person name="Williams K.H."/>
            <person name="Hubbard S.S."/>
            <person name="Banfield J.F."/>
        </authorList>
    </citation>
    <scope>NUCLEOTIDE SEQUENCE [LARGE SCALE GENOMIC DNA]</scope>
</reference>